<evidence type="ECO:0000313" key="2">
    <source>
        <dbReference type="EMBL" id="OEU16669.1"/>
    </source>
</evidence>
<reference evidence="2 3" key="1">
    <citation type="submission" date="2016-09" db="EMBL/GenBank/DDBJ databases">
        <title>Extensive genetic diversity and differential bi-allelic expression allows diatom success in the polar Southern Ocean.</title>
        <authorList>
            <consortium name="DOE Joint Genome Institute"/>
            <person name="Mock T."/>
            <person name="Otillar R.P."/>
            <person name="Strauss J."/>
            <person name="Dupont C."/>
            <person name="Frickenhaus S."/>
            <person name="Maumus F."/>
            <person name="Mcmullan M."/>
            <person name="Sanges R."/>
            <person name="Schmutz J."/>
            <person name="Toseland A."/>
            <person name="Valas R."/>
            <person name="Veluchamy A."/>
            <person name="Ward B.J."/>
            <person name="Allen A."/>
            <person name="Barry K."/>
            <person name="Falciatore A."/>
            <person name="Ferrante M."/>
            <person name="Fortunato A.E."/>
            <person name="Gloeckner G."/>
            <person name="Gruber A."/>
            <person name="Hipkin R."/>
            <person name="Janech M."/>
            <person name="Kroth P."/>
            <person name="Leese F."/>
            <person name="Lindquist E."/>
            <person name="Lyon B.R."/>
            <person name="Martin J."/>
            <person name="Mayer C."/>
            <person name="Parker M."/>
            <person name="Quesneville H."/>
            <person name="Raymond J."/>
            <person name="Uhlig C."/>
            <person name="Valentin K.U."/>
            <person name="Worden A.Z."/>
            <person name="Armbrust E.V."/>
            <person name="Bowler C."/>
            <person name="Green B."/>
            <person name="Moulton V."/>
            <person name="Van Oosterhout C."/>
            <person name="Grigoriev I."/>
        </authorList>
    </citation>
    <scope>NUCLEOTIDE SEQUENCE [LARGE SCALE GENOMIC DNA]</scope>
    <source>
        <strain evidence="2 3">CCMP1102</strain>
    </source>
</reference>
<dbReference type="EMBL" id="KV784358">
    <property type="protein sequence ID" value="OEU16669.1"/>
    <property type="molecule type" value="Genomic_DNA"/>
</dbReference>
<protein>
    <submittedName>
        <fullName evidence="2">Uncharacterized protein</fullName>
    </submittedName>
</protein>
<dbReference type="KEGG" id="fcy:FRACYDRAFT_239264"/>
<dbReference type="Proteomes" id="UP000095751">
    <property type="component" value="Unassembled WGS sequence"/>
</dbReference>
<feature type="region of interest" description="Disordered" evidence="1">
    <location>
        <begin position="44"/>
        <end position="65"/>
    </location>
</feature>
<proteinExistence type="predicted"/>
<keyword evidence="3" id="KW-1185">Reference proteome</keyword>
<feature type="compositionally biased region" description="Low complexity" evidence="1">
    <location>
        <begin position="50"/>
        <end position="60"/>
    </location>
</feature>
<dbReference type="InParanoid" id="A0A1E7FES0"/>
<gene>
    <name evidence="2" type="ORF">FRACYDRAFT_239264</name>
</gene>
<organism evidence="2 3">
    <name type="scientific">Fragilariopsis cylindrus CCMP1102</name>
    <dbReference type="NCBI Taxonomy" id="635003"/>
    <lineage>
        <taxon>Eukaryota</taxon>
        <taxon>Sar</taxon>
        <taxon>Stramenopiles</taxon>
        <taxon>Ochrophyta</taxon>
        <taxon>Bacillariophyta</taxon>
        <taxon>Bacillariophyceae</taxon>
        <taxon>Bacillariophycidae</taxon>
        <taxon>Bacillariales</taxon>
        <taxon>Bacillariaceae</taxon>
        <taxon>Fragilariopsis</taxon>
    </lineage>
</organism>
<feature type="compositionally biased region" description="Polar residues" evidence="1">
    <location>
        <begin position="9"/>
        <end position="27"/>
    </location>
</feature>
<feature type="region of interest" description="Disordered" evidence="1">
    <location>
        <begin position="93"/>
        <end position="112"/>
    </location>
</feature>
<evidence type="ECO:0000313" key="3">
    <source>
        <dbReference type="Proteomes" id="UP000095751"/>
    </source>
</evidence>
<feature type="region of interest" description="Disordered" evidence="1">
    <location>
        <begin position="1"/>
        <end position="27"/>
    </location>
</feature>
<dbReference type="AlphaFoldDB" id="A0A1E7FES0"/>
<evidence type="ECO:0000256" key="1">
    <source>
        <dbReference type="SAM" id="MobiDB-lite"/>
    </source>
</evidence>
<name>A0A1E7FES0_9STRA</name>
<sequence>MLDMGGAPSAQSDQSPTRTANASKNSKVQAVAFDFRLLINMNKNDGTKQNNINNSNNNKNTGAEDKAQMIEKEPTPDLERIQQLASLLEVDIPTSGNANADHNDGKTEPSLLSLKAPSTTQSQKDYNPSAQDIRSKYAQKLKKKSVGSLAGLELAKSKVEDTQNPGADARGHLAARKIAIQQGTNENDITASSKWLPSQASSILLTYLTNRTIRIALLPTIIKNSQKEDNNNNNNEQKQESSMMQNFAAQLKNVIIDSIISPNDKNNNENEIKNTLKEGILNKFDSMDPSKVLLVSDREEYLRVARDMGMVICRLQQKNARRGNITPHYTVSTVGEVQDVVNEINGISFNTVINR</sequence>
<accession>A0A1E7FES0</accession>
<dbReference type="OrthoDB" id="42202at2759"/>